<protein>
    <submittedName>
        <fullName evidence="1">Proline-, glutamic acid- and leucine-rich protein 1 isoform X2</fullName>
    </submittedName>
</protein>
<evidence type="ECO:0000313" key="2">
    <source>
        <dbReference type="Proteomes" id="UP001140949"/>
    </source>
</evidence>
<evidence type="ECO:0000313" key="1">
    <source>
        <dbReference type="EMBL" id="KAJ6791868.1"/>
    </source>
</evidence>
<name>A0AAX6DJI0_IRIPA</name>
<reference evidence="1" key="2">
    <citation type="submission" date="2023-04" db="EMBL/GenBank/DDBJ databases">
        <authorList>
            <person name="Bruccoleri R.E."/>
            <person name="Oakeley E.J."/>
            <person name="Faust A.-M."/>
            <person name="Dessus-Babus S."/>
            <person name="Altorfer M."/>
            <person name="Burckhardt D."/>
            <person name="Oertli M."/>
            <person name="Naumann U."/>
            <person name="Petersen F."/>
            <person name="Wong J."/>
        </authorList>
    </citation>
    <scope>NUCLEOTIDE SEQUENCE</scope>
    <source>
        <strain evidence="1">GSM-AAB239-AS_SAM_17_03QT</strain>
        <tissue evidence="1">Leaf</tissue>
    </source>
</reference>
<proteinExistence type="predicted"/>
<dbReference type="Proteomes" id="UP001140949">
    <property type="component" value="Unassembled WGS sequence"/>
</dbReference>
<dbReference type="EMBL" id="JANAVB010044218">
    <property type="protein sequence ID" value="KAJ6791868.1"/>
    <property type="molecule type" value="Genomic_DNA"/>
</dbReference>
<dbReference type="AlphaFoldDB" id="A0AAX6DJI0"/>
<reference evidence="1" key="1">
    <citation type="journal article" date="2023" name="GigaByte">
        <title>Genome assembly of the bearded iris, Iris pallida Lam.</title>
        <authorList>
            <person name="Bruccoleri R.E."/>
            <person name="Oakeley E.J."/>
            <person name="Faust A.M.E."/>
            <person name="Altorfer M."/>
            <person name="Dessus-Babus S."/>
            <person name="Burckhardt D."/>
            <person name="Oertli M."/>
            <person name="Naumann U."/>
            <person name="Petersen F."/>
            <person name="Wong J."/>
        </authorList>
    </citation>
    <scope>NUCLEOTIDE SEQUENCE</scope>
    <source>
        <strain evidence="1">GSM-AAB239-AS_SAM_17_03QT</strain>
    </source>
</reference>
<sequence>MLNLIKSQVRMAWLMSERRMYPSEVVQISTETMVQQQILFLLCFPGMIWNPVKVM</sequence>
<comment type="caution">
    <text evidence="1">The sequence shown here is derived from an EMBL/GenBank/DDBJ whole genome shotgun (WGS) entry which is preliminary data.</text>
</comment>
<organism evidence="1 2">
    <name type="scientific">Iris pallida</name>
    <name type="common">Sweet iris</name>
    <dbReference type="NCBI Taxonomy" id="29817"/>
    <lineage>
        <taxon>Eukaryota</taxon>
        <taxon>Viridiplantae</taxon>
        <taxon>Streptophyta</taxon>
        <taxon>Embryophyta</taxon>
        <taxon>Tracheophyta</taxon>
        <taxon>Spermatophyta</taxon>
        <taxon>Magnoliopsida</taxon>
        <taxon>Liliopsida</taxon>
        <taxon>Asparagales</taxon>
        <taxon>Iridaceae</taxon>
        <taxon>Iridoideae</taxon>
        <taxon>Irideae</taxon>
        <taxon>Iris</taxon>
    </lineage>
</organism>
<accession>A0AAX6DJI0</accession>
<gene>
    <name evidence="1" type="ORF">M6B38_241710</name>
</gene>
<keyword evidence="2" id="KW-1185">Reference proteome</keyword>